<keyword evidence="2" id="KW-1185">Reference proteome</keyword>
<sequence>MRGELTIRLRGTGIGIVVSDAFAASTPPEVVRVAVGAPKDRQGLHEALWQAANFPAEAPVMTSRVV</sequence>
<organism evidence="1 2">
    <name type="scientific">Azospirillum baldaniorum</name>
    <dbReference type="NCBI Taxonomy" id="1064539"/>
    <lineage>
        <taxon>Bacteria</taxon>
        <taxon>Pseudomonadati</taxon>
        <taxon>Pseudomonadota</taxon>
        <taxon>Alphaproteobacteria</taxon>
        <taxon>Rhodospirillales</taxon>
        <taxon>Azospirillaceae</taxon>
        <taxon>Azospirillum</taxon>
    </lineage>
</organism>
<protein>
    <submittedName>
        <fullName evidence="1">Uncharacterized protein</fullName>
    </submittedName>
</protein>
<gene>
    <name evidence="1" type="ORF">AZOBR_p340044</name>
</gene>
<accession>A0A9P1JZI5</accession>
<proteinExistence type="predicted"/>
<dbReference type="KEGG" id="abs:AZOBR_p340044"/>
<dbReference type="AlphaFoldDB" id="A0A9P1JZI5"/>
<name>A0A9P1JZI5_9PROT</name>
<reference evidence="1 2" key="1">
    <citation type="journal article" date="2011" name="PLoS Genet.">
        <title>Azospirillum genomes reveal transition of bacteria from aquatic to terrestrial environments.</title>
        <authorList>
            <person name="Wisniewski-Dye F."/>
            <person name="Borziak K."/>
            <person name="Khalsa-Moyers G."/>
            <person name="Alexandre G."/>
            <person name="Sukharnikov L.O."/>
            <person name="Wuichet K."/>
            <person name="Hurst G.B."/>
            <person name="McDonald W.H."/>
            <person name="Robertson J.S."/>
            <person name="Barbe V."/>
            <person name="Calteau A."/>
            <person name="Rouy Z."/>
            <person name="Mangenot S."/>
            <person name="Prigent-Combaret C."/>
            <person name="Normand P."/>
            <person name="Boyer M."/>
            <person name="Siguier P."/>
            <person name="Dessaux Y."/>
            <person name="Elmerich C."/>
            <person name="Condemine G."/>
            <person name="Krishnen G."/>
            <person name="Kennedy I."/>
            <person name="Paterson A.H."/>
            <person name="Gonzalez V."/>
            <person name="Mavingui P."/>
            <person name="Zhulin I.B."/>
        </authorList>
    </citation>
    <scope>NUCLEOTIDE SEQUENCE [LARGE SCALE GENOMIC DNA]</scope>
    <source>
        <strain evidence="1 2">Sp245</strain>
    </source>
</reference>
<geneLocation type="plasmid" evidence="1 2">
    <name>AZOBR_p3</name>
</geneLocation>
<dbReference type="Proteomes" id="UP000007319">
    <property type="component" value="Plasmid AZOBR_p3"/>
</dbReference>
<dbReference type="EMBL" id="HE577330">
    <property type="protein sequence ID" value="CCD02806.1"/>
    <property type="molecule type" value="Genomic_DNA"/>
</dbReference>
<evidence type="ECO:0000313" key="2">
    <source>
        <dbReference type="Proteomes" id="UP000007319"/>
    </source>
</evidence>
<evidence type="ECO:0000313" key="1">
    <source>
        <dbReference type="EMBL" id="CCD02806.1"/>
    </source>
</evidence>
<keyword evidence="1" id="KW-0614">Plasmid</keyword>